<evidence type="ECO:0000256" key="2">
    <source>
        <dbReference type="PROSITE-ProRule" id="PRU00235"/>
    </source>
</evidence>
<organism evidence="4 5">
    <name type="scientific">Acanthaster planci</name>
    <name type="common">Crown-of-thorns starfish</name>
    <dbReference type="NCBI Taxonomy" id="133434"/>
    <lineage>
        <taxon>Eukaryota</taxon>
        <taxon>Metazoa</taxon>
        <taxon>Echinodermata</taxon>
        <taxon>Eleutherozoa</taxon>
        <taxon>Asterozoa</taxon>
        <taxon>Asteroidea</taxon>
        <taxon>Valvatacea</taxon>
        <taxon>Valvatida</taxon>
        <taxon>Acanthasteridae</taxon>
        <taxon>Acanthaster</taxon>
    </lineage>
</organism>
<feature type="domain" description="RCC1-like" evidence="3">
    <location>
        <begin position="93"/>
        <end position="402"/>
    </location>
</feature>
<dbReference type="GO" id="GO:0005085">
    <property type="term" value="F:guanyl-nucleotide exchange factor activity"/>
    <property type="evidence" value="ECO:0007669"/>
    <property type="project" value="TreeGrafter"/>
</dbReference>
<feature type="repeat" description="RCC1" evidence="2">
    <location>
        <begin position="248"/>
        <end position="303"/>
    </location>
</feature>
<dbReference type="GeneID" id="110975294"/>
<evidence type="ECO:0000313" key="4">
    <source>
        <dbReference type="Proteomes" id="UP000694845"/>
    </source>
</evidence>
<evidence type="ECO:0000259" key="3">
    <source>
        <dbReference type="Pfam" id="PF25390"/>
    </source>
</evidence>
<dbReference type="PANTHER" id="PTHR46337:SF1">
    <property type="entry name" value="RCC1-LIKE G EXCHANGING FACTOR-LIKE PROTEIN"/>
    <property type="match status" value="1"/>
</dbReference>
<protein>
    <submittedName>
        <fullName evidence="5">RCC1-like G exchanging factor-like protein</fullName>
    </submittedName>
</protein>
<dbReference type="Gene3D" id="2.130.10.30">
    <property type="entry name" value="Regulator of chromosome condensation 1/beta-lactamase-inhibitor protein II"/>
    <property type="match status" value="2"/>
</dbReference>
<keyword evidence="4" id="KW-1185">Reference proteome</keyword>
<dbReference type="Proteomes" id="UP000694845">
    <property type="component" value="Unplaced"/>
</dbReference>
<evidence type="ECO:0000256" key="1">
    <source>
        <dbReference type="ARBA" id="ARBA00022737"/>
    </source>
</evidence>
<dbReference type="Pfam" id="PF00415">
    <property type="entry name" value="RCC1"/>
    <property type="match status" value="1"/>
</dbReference>
<reference evidence="5" key="1">
    <citation type="submission" date="2025-08" db="UniProtKB">
        <authorList>
            <consortium name="RefSeq"/>
        </authorList>
    </citation>
    <scope>IDENTIFICATION</scope>
</reference>
<dbReference type="OMA" id="GSFCMAL"/>
<sequence>MKSLHLAKFWQVASEFSGKNIVQRQIPLQNRLGATVGKYNLYTREIHFGRVTTCSRLTVAMPTRTIPRCPFSTSSIASSDISTPSSLPPLSEAQRRQEEASDMATTRLISKHRKRQDRVYVWGLSYTGALGVPTFVKPKLRGSSPRTRRKYQSAPYLLQQNQKITSVACGYGFTLLASNTLEITKVWGTGVNTDSQLGFQPKSVEKEEGMDYILYPVPIDLPLTRPRATRVTQVSCGRAHSLILTDNEGVFSLGNNAHGQCGRAIVEKETYRSNPVIHNIKGIEGTVKQVQCGHDHSLFLTEEGAVYSCGWGADGQTGLGHYESVDHPVQLEGDLKGQKILQVATFADCCLAVSDKGDIFGWGNSEYRQLNSVTEEMQVYEPQHLPFRGVGKVMGAAAGGTICQLVNDIGDVFVWGYGILGKGPKLSESKYPEHVPAILFGRTELKPDVTVTQVHCGLHHFAAVTNKGDLYTWGMNDSGHLGLGTRTNQFFPLRVAIAAEVQTVACGVDHMAALCKTFL</sequence>
<dbReference type="GO" id="GO:0005743">
    <property type="term" value="C:mitochondrial inner membrane"/>
    <property type="evidence" value="ECO:0007669"/>
    <property type="project" value="TreeGrafter"/>
</dbReference>
<name>A0A8B7XR80_ACAPL</name>
<dbReference type="PANTHER" id="PTHR46337">
    <property type="entry name" value="RCC1-LIKE G EXCHANGING FACTOR-LIKE PROTEIN"/>
    <property type="match status" value="1"/>
</dbReference>
<feature type="repeat" description="RCC1" evidence="2">
    <location>
        <begin position="468"/>
        <end position="517"/>
    </location>
</feature>
<dbReference type="PROSITE" id="PS50012">
    <property type="entry name" value="RCC1_3"/>
    <property type="match status" value="7"/>
</dbReference>
<dbReference type="KEGG" id="aplc:110975294"/>
<feature type="repeat" description="RCC1" evidence="2">
    <location>
        <begin position="304"/>
        <end position="356"/>
    </location>
</feature>
<dbReference type="InterPro" id="IPR058923">
    <property type="entry name" value="RCC1-like_dom"/>
</dbReference>
<proteinExistence type="predicted"/>
<dbReference type="AlphaFoldDB" id="A0A8B7XR80"/>
<feature type="repeat" description="RCC1" evidence="2">
    <location>
        <begin position="410"/>
        <end position="467"/>
    </location>
</feature>
<dbReference type="GO" id="GO:0019843">
    <property type="term" value="F:rRNA binding"/>
    <property type="evidence" value="ECO:0007669"/>
    <property type="project" value="TreeGrafter"/>
</dbReference>
<dbReference type="InterPro" id="IPR009091">
    <property type="entry name" value="RCC1/BLIP-II"/>
</dbReference>
<feature type="repeat" description="RCC1" evidence="2">
    <location>
        <begin position="357"/>
        <end position="409"/>
    </location>
</feature>
<dbReference type="SUPFAM" id="SSF50985">
    <property type="entry name" value="RCC1/BLIP-II"/>
    <property type="match status" value="1"/>
</dbReference>
<accession>A0A8B7XR80</accession>
<dbReference type="InterPro" id="IPR053035">
    <property type="entry name" value="Mitochondrial_GEF_domain"/>
</dbReference>
<evidence type="ECO:0000313" key="5">
    <source>
        <dbReference type="RefSeq" id="XP_022083354.1"/>
    </source>
</evidence>
<keyword evidence="1" id="KW-0677">Repeat</keyword>
<dbReference type="OrthoDB" id="70707at2759"/>
<dbReference type="Pfam" id="PF25390">
    <property type="entry name" value="WD40_RLD"/>
    <property type="match status" value="1"/>
</dbReference>
<dbReference type="RefSeq" id="XP_022083354.1">
    <property type="nucleotide sequence ID" value="XM_022227662.1"/>
</dbReference>
<feature type="repeat" description="RCC1" evidence="2">
    <location>
        <begin position="184"/>
        <end position="247"/>
    </location>
</feature>
<feature type="repeat" description="RCC1" evidence="2">
    <location>
        <begin position="117"/>
        <end position="180"/>
    </location>
</feature>
<gene>
    <name evidence="5" type="primary">LOC110975294</name>
</gene>
<dbReference type="InterPro" id="IPR000408">
    <property type="entry name" value="Reg_chr_condens"/>
</dbReference>
<dbReference type="GO" id="GO:0070131">
    <property type="term" value="P:positive regulation of mitochondrial translation"/>
    <property type="evidence" value="ECO:0007669"/>
    <property type="project" value="TreeGrafter"/>
</dbReference>
<dbReference type="PRINTS" id="PR00633">
    <property type="entry name" value="RCCNDNSATION"/>
</dbReference>